<dbReference type="eggNOG" id="KOG0504">
    <property type="taxonomic scope" value="Eukaryota"/>
</dbReference>
<dbReference type="SUPFAM" id="SSF48403">
    <property type="entry name" value="Ankyrin repeat"/>
    <property type="match status" value="1"/>
</dbReference>
<proteinExistence type="predicted"/>
<gene>
    <name evidence="2" type="ORF">L798_12901</name>
</gene>
<feature type="region of interest" description="Disordered" evidence="1">
    <location>
        <begin position="533"/>
        <end position="556"/>
    </location>
</feature>
<feature type="region of interest" description="Disordered" evidence="1">
    <location>
        <begin position="678"/>
        <end position="707"/>
    </location>
</feature>
<dbReference type="OrthoDB" id="539213at2759"/>
<evidence type="ECO:0000313" key="3">
    <source>
        <dbReference type="Proteomes" id="UP000027135"/>
    </source>
</evidence>
<feature type="region of interest" description="Disordered" evidence="1">
    <location>
        <begin position="573"/>
        <end position="598"/>
    </location>
</feature>
<dbReference type="InParanoid" id="A0A067R229"/>
<reference evidence="2 3" key="1">
    <citation type="journal article" date="2014" name="Nat. Commun.">
        <title>Molecular traces of alternative social organization in a termite genome.</title>
        <authorList>
            <person name="Terrapon N."/>
            <person name="Li C."/>
            <person name="Robertson H.M."/>
            <person name="Ji L."/>
            <person name="Meng X."/>
            <person name="Booth W."/>
            <person name="Chen Z."/>
            <person name="Childers C.P."/>
            <person name="Glastad K.M."/>
            <person name="Gokhale K."/>
            <person name="Gowin J."/>
            <person name="Gronenberg W."/>
            <person name="Hermansen R.A."/>
            <person name="Hu H."/>
            <person name="Hunt B.G."/>
            <person name="Huylmans A.K."/>
            <person name="Khalil S.M."/>
            <person name="Mitchell R.D."/>
            <person name="Munoz-Torres M.C."/>
            <person name="Mustard J.A."/>
            <person name="Pan H."/>
            <person name="Reese J.T."/>
            <person name="Scharf M.E."/>
            <person name="Sun F."/>
            <person name="Vogel H."/>
            <person name="Xiao J."/>
            <person name="Yang W."/>
            <person name="Yang Z."/>
            <person name="Yang Z."/>
            <person name="Zhou J."/>
            <person name="Zhu J."/>
            <person name="Brent C.S."/>
            <person name="Elsik C.G."/>
            <person name="Goodisman M.A."/>
            <person name="Liberles D.A."/>
            <person name="Roe R.M."/>
            <person name="Vargo E.L."/>
            <person name="Vilcinskas A."/>
            <person name="Wang J."/>
            <person name="Bornberg-Bauer E."/>
            <person name="Korb J."/>
            <person name="Zhang G."/>
            <person name="Liebig J."/>
        </authorList>
    </citation>
    <scope>NUCLEOTIDE SEQUENCE [LARGE SCALE GENOMIC DNA]</scope>
    <source>
        <tissue evidence="2">Whole organism</tissue>
    </source>
</reference>
<sequence>MTANYRGNPNHVRLGINDTPLSSAIEKGDFKTAEKLIDENVSPSYLDEGPFQKTPLTLVLSSHAELRKFPRHLRLAKLLVERGANPNLRIPGVEWMAASRSPMEYVLSLYEHADTLYRNETDALTLYGHSVDPLFTIGLHDETELTLVQLKEQLMELLDVFLACGGNPNVITSMCSSTLYHVILAHSNPNIELVMKLCEAGGDLNQPNAHGTTPLMELITSSDDDVAMDILYNILKKKPDISSLQAQNCANETALWRSMFAGSPIVATELLHQGASHAPRAIIGTTKLFTEVGAVTGVSAMLAPLLQDSLPYVRHGSVYLMSKLEFSRNVYSFHVHLLDKVFSCAISPVVDNTAVSECFPQVVLDEIETIIHEETHFSFDSLQLSAIRPQDVMILMFGKLSAGLQQLCVRQIIDHIFFTTDLCKSMELIAKLKGKKLIVQKEKKIPENWDENEKKDSDEAGSSENIVVEDVENITQWDVVMEFDKTAMIKLVQELLNLPPSLISRFEIEATRLQLGAILHNFETVDCVRGCDGQSDESFSEPFAEDEYDDDDDDDIDDDESSWFVRFITTDDDDFKSPDTEGESGEDDSSFDSSDDYDDDIENDNVDLLFIDENLDVTNDMRLDVESIADEGIMKDAELFTLPSVSGGDGFEKGVAVAEDNSSGSGECVPESIQRDKYEALSDDPSCDDAVSLEDVSHPANSMNTEN</sequence>
<dbReference type="EMBL" id="KK852981">
    <property type="protein sequence ID" value="KDR12944.1"/>
    <property type="molecule type" value="Genomic_DNA"/>
</dbReference>
<dbReference type="InterPro" id="IPR036770">
    <property type="entry name" value="Ankyrin_rpt-contain_sf"/>
</dbReference>
<dbReference type="SMART" id="SM00248">
    <property type="entry name" value="ANK"/>
    <property type="match status" value="4"/>
</dbReference>
<evidence type="ECO:0000313" key="2">
    <source>
        <dbReference type="EMBL" id="KDR12944.1"/>
    </source>
</evidence>
<name>A0A067R229_ZOONE</name>
<feature type="compositionally biased region" description="Acidic residues" evidence="1">
    <location>
        <begin position="534"/>
        <end position="556"/>
    </location>
</feature>
<dbReference type="STRING" id="136037.A0A067R229"/>
<dbReference type="Gene3D" id="1.25.40.20">
    <property type="entry name" value="Ankyrin repeat-containing domain"/>
    <property type="match status" value="2"/>
</dbReference>
<dbReference type="AlphaFoldDB" id="A0A067R229"/>
<organism evidence="2 3">
    <name type="scientific">Zootermopsis nevadensis</name>
    <name type="common">Dampwood termite</name>
    <dbReference type="NCBI Taxonomy" id="136037"/>
    <lineage>
        <taxon>Eukaryota</taxon>
        <taxon>Metazoa</taxon>
        <taxon>Ecdysozoa</taxon>
        <taxon>Arthropoda</taxon>
        <taxon>Hexapoda</taxon>
        <taxon>Insecta</taxon>
        <taxon>Pterygota</taxon>
        <taxon>Neoptera</taxon>
        <taxon>Polyneoptera</taxon>
        <taxon>Dictyoptera</taxon>
        <taxon>Blattodea</taxon>
        <taxon>Blattoidea</taxon>
        <taxon>Termitoidae</taxon>
        <taxon>Termopsidae</taxon>
        <taxon>Zootermopsis</taxon>
    </lineage>
</organism>
<dbReference type="Proteomes" id="UP000027135">
    <property type="component" value="Unassembled WGS sequence"/>
</dbReference>
<evidence type="ECO:0000256" key="1">
    <source>
        <dbReference type="SAM" id="MobiDB-lite"/>
    </source>
</evidence>
<accession>A0A067R229</accession>
<dbReference type="InterPro" id="IPR002110">
    <property type="entry name" value="Ankyrin_rpt"/>
</dbReference>
<protein>
    <submittedName>
        <fullName evidence="2">Uncharacterized protein</fullName>
    </submittedName>
</protein>
<keyword evidence="3" id="KW-1185">Reference proteome</keyword>